<evidence type="ECO:0000313" key="2">
    <source>
        <dbReference type="Proteomes" id="UP000019024"/>
    </source>
</evidence>
<dbReference type="Proteomes" id="UP000019024">
    <property type="component" value="Plasmid unnamed2"/>
</dbReference>
<evidence type="ECO:0000313" key="1">
    <source>
        <dbReference type="EMBL" id="AHG01792.1"/>
    </source>
</evidence>
<keyword evidence="2" id="KW-1185">Reference proteome</keyword>
<dbReference type="AlphaFoldDB" id="W0JWZ7"/>
<sequence>MTDYGDILPAVNCGILSSKKDRPVPMKSISRSRRRILETRDVVSYETITHRHSVDSTNTLSVEMVKKAIMRRVLGGKMSLGITNK</sequence>
<reference evidence="1 2" key="1">
    <citation type="submission" date="2014-01" db="EMBL/GenBank/DDBJ databases">
        <authorList>
            <consortium name="DOE Joint Genome Institute"/>
            <person name="Anderson I."/>
            <person name="Huntemann M."/>
            <person name="Han J."/>
            <person name="Chen A."/>
            <person name="Kyrpides N."/>
            <person name="Mavromatis K."/>
            <person name="Markowitz V."/>
            <person name="Palaniappan K."/>
            <person name="Ivanova N."/>
            <person name="Schaumberg A."/>
            <person name="Pati A."/>
            <person name="Liolios K."/>
            <person name="Nordberg H.P."/>
            <person name="Cantor M.N."/>
            <person name="Hua S.X."/>
            <person name="Woyke T."/>
        </authorList>
    </citation>
    <scope>NUCLEOTIDE SEQUENCE [LARGE SCALE GENOMIC DNA]</scope>
    <source>
        <strain evidence="1 2">XH-48</strain>
        <plasmid evidence="2">2</plasmid>
    </source>
</reference>
<dbReference type="HOGENOM" id="CLU_2504850_0_0_2"/>
<dbReference type="EMBL" id="CP007057">
    <property type="protein sequence ID" value="AHG01792.1"/>
    <property type="molecule type" value="Genomic_DNA"/>
</dbReference>
<gene>
    <name evidence="1" type="ORF">HALLA_00445</name>
</gene>
<name>W0JWZ7_9EURY</name>
<proteinExistence type="predicted"/>
<protein>
    <submittedName>
        <fullName evidence="1">Uncharacterized protein</fullName>
    </submittedName>
</protein>
<accession>W0JWZ7</accession>
<organism evidence="1 2">
    <name type="scientific">Halostagnicola larsenii XH-48</name>
    <dbReference type="NCBI Taxonomy" id="797299"/>
    <lineage>
        <taxon>Archaea</taxon>
        <taxon>Methanobacteriati</taxon>
        <taxon>Methanobacteriota</taxon>
        <taxon>Stenosarchaea group</taxon>
        <taxon>Halobacteria</taxon>
        <taxon>Halobacteriales</taxon>
        <taxon>Natrialbaceae</taxon>
        <taxon>Halostagnicola</taxon>
    </lineage>
</organism>
<geneLocation type="plasmid" evidence="1">
    <name>unnamed</name>
</geneLocation>
<dbReference type="KEGG" id="hlr:HALLA_00445"/>
<keyword evidence="1" id="KW-0614">Plasmid</keyword>